<organism evidence="3 4">
    <name type="scientific">Phenylobacterium soli</name>
    <dbReference type="NCBI Taxonomy" id="2170551"/>
    <lineage>
        <taxon>Bacteria</taxon>
        <taxon>Pseudomonadati</taxon>
        <taxon>Pseudomonadota</taxon>
        <taxon>Alphaproteobacteria</taxon>
        <taxon>Caulobacterales</taxon>
        <taxon>Caulobacteraceae</taxon>
        <taxon>Phenylobacterium</taxon>
    </lineage>
</organism>
<dbReference type="InterPro" id="IPR005618">
    <property type="entry name" value="OMPW"/>
</dbReference>
<feature type="signal peptide" evidence="2">
    <location>
        <begin position="1"/>
        <end position="25"/>
    </location>
</feature>
<dbReference type="GO" id="GO:0055085">
    <property type="term" value="P:transmembrane transport"/>
    <property type="evidence" value="ECO:0007669"/>
    <property type="project" value="TreeGrafter"/>
</dbReference>
<evidence type="ECO:0000256" key="2">
    <source>
        <dbReference type="SAM" id="SignalP"/>
    </source>
</evidence>
<dbReference type="InterPro" id="IPR011250">
    <property type="entry name" value="OMP/PagP_B-barrel"/>
</dbReference>
<dbReference type="Pfam" id="PF03922">
    <property type="entry name" value="OmpW"/>
    <property type="match status" value="1"/>
</dbReference>
<dbReference type="PANTHER" id="PTHR36920">
    <property type="match status" value="1"/>
</dbReference>
<keyword evidence="2" id="KW-0732">Signal</keyword>
<dbReference type="SUPFAM" id="SSF56925">
    <property type="entry name" value="OMPA-like"/>
    <property type="match status" value="1"/>
</dbReference>
<evidence type="ECO:0000313" key="4">
    <source>
        <dbReference type="Proteomes" id="UP000249254"/>
    </source>
</evidence>
<name>A0A328AHW5_9CAUL</name>
<comment type="similarity">
    <text evidence="1">Belongs to the OmpW/AlkL family.</text>
</comment>
<dbReference type="Gene3D" id="2.40.160.20">
    <property type="match status" value="1"/>
</dbReference>
<dbReference type="OrthoDB" id="9807574at2"/>
<evidence type="ECO:0000313" key="3">
    <source>
        <dbReference type="EMBL" id="RAK54503.1"/>
    </source>
</evidence>
<reference evidence="4" key="1">
    <citation type="submission" date="2018-05" db="EMBL/GenBank/DDBJ databases">
        <authorList>
            <person name="Li X."/>
        </authorList>
    </citation>
    <scope>NUCLEOTIDE SEQUENCE [LARGE SCALE GENOMIC DNA]</scope>
    <source>
        <strain evidence="4">LX32</strain>
    </source>
</reference>
<comment type="caution">
    <text evidence="3">The sequence shown here is derived from an EMBL/GenBank/DDBJ whole genome shotgun (WGS) entry which is preliminary data.</text>
</comment>
<dbReference type="EMBL" id="QFYQ01000001">
    <property type="protein sequence ID" value="RAK54503.1"/>
    <property type="molecule type" value="Genomic_DNA"/>
</dbReference>
<sequence>MSVLRYALAAGAALTAVAAVGAAQAQDFRPKAAGDIMLNVRITDVAPDAGDPIKLIATGADTGLKADVSDEVVPSVGLTYFLTDNWAVEAIATTTHHTIKATGPGTDLKVKDTWVLPPVVSLQYHFMPKAKFSPYLGAGVNYMLFYNGSDKNGFHLKVKNGFGTALQAGADIATSGPWSVNLDVKKVFFNTKATDTTSGLKSKVNLDPWVVSAGFGYKF</sequence>
<gene>
    <name evidence="3" type="ORF">DJ017_08200</name>
</gene>
<protein>
    <recommendedName>
        <fullName evidence="5">OmpW family protein</fullName>
    </recommendedName>
</protein>
<dbReference type="GO" id="GO:0019867">
    <property type="term" value="C:outer membrane"/>
    <property type="evidence" value="ECO:0007669"/>
    <property type="project" value="InterPro"/>
</dbReference>
<accession>A0A328AHW5</accession>
<dbReference type="AlphaFoldDB" id="A0A328AHW5"/>
<evidence type="ECO:0000256" key="1">
    <source>
        <dbReference type="ARBA" id="ARBA00009330"/>
    </source>
</evidence>
<dbReference type="RefSeq" id="WP_111528254.1">
    <property type="nucleotide sequence ID" value="NZ_JBHRSG010000004.1"/>
</dbReference>
<keyword evidence="4" id="KW-1185">Reference proteome</keyword>
<evidence type="ECO:0008006" key="5">
    <source>
        <dbReference type="Google" id="ProtNLM"/>
    </source>
</evidence>
<feature type="chain" id="PRO_5016360062" description="OmpW family protein" evidence="2">
    <location>
        <begin position="26"/>
        <end position="219"/>
    </location>
</feature>
<dbReference type="Proteomes" id="UP000249254">
    <property type="component" value="Unassembled WGS sequence"/>
</dbReference>
<proteinExistence type="inferred from homology"/>
<dbReference type="PANTHER" id="PTHR36920:SF1">
    <property type="entry name" value="OUTER MEMBRANE PROTEIN W"/>
    <property type="match status" value="1"/>
</dbReference>